<protein>
    <submittedName>
        <fullName evidence="1">Uncharacterized protein</fullName>
    </submittedName>
</protein>
<organism evidence="1 2">
    <name type="scientific">Massilia timonae</name>
    <dbReference type="NCBI Taxonomy" id="47229"/>
    <lineage>
        <taxon>Bacteria</taxon>
        <taxon>Pseudomonadati</taxon>
        <taxon>Pseudomonadota</taxon>
        <taxon>Betaproteobacteria</taxon>
        <taxon>Burkholderiales</taxon>
        <taxon>Oxalobacteraceae</taxon>
        <taxon>Telluria group</taxon>
        <taxon>Massilia</taxon>
    </lineage>
</organism>
<dbReference type="Proteomes" id="UP000180246">
    <property type="component" value="Unassembled WGS sequence"/>
</dbReference>
<accession>A0A1S2N909</accession>
<evidence type="ECO:0000313" key="1">
    <source>
        <dbReference type="EMBL" id="OIJ41499.1"/>
    </source>
</evidence>
<proteinExistence type="predicted"/>
<gene>
    <name evidence="1" type="ORF">LO55_5060</name>
</gene>
<dbReference type="EMBL" id="JRYB01000001">
    <property type="protein sequence ID" value="OIJ41499.1"/>
    <property type="molecule type" value="Genomic_DNA"/>
</dbReference>
<dbReference type="AlphaFoldDB" id="A0A1S2N909"/>
<comment type="caution">
    <text evidence="1">The sequence shown here is derived from an EMBL/GenBank/DDBJ whole genome shotgun (WGS) entry which is preliminary data.</text>
</comment>
<evidence type="ECO:0000313" key="2">
    <source>
        <dbReference type="Proteomes" id="UP000180246"/>
    </source>
</evidence>
<sequence>MRFRNVLGSELEIEMTKQWDDEYLKGAFADEIALAKLHPKWRRTFKAPTTLTLDAPLVHVQRTSTFGSSATSPRLTFSTVAPQVPPHWRRSWMAAGPLSTELGLSVRHDQDDGTVSVGVGGGRRNVTEAYADHPNADAAAMAAIVRAAIQRLTELRDAH</sequence>
<name>A0A1S2N909_9BURK</name>
<reference evidence="1 2" key="1">
    <citation type="submission" date="2014-10" db="EMBL/GenBank/DDBJ databases">
        <authorList>
            <person name="Seo M.-J."/>
            <person name="Seok Y.J."/>
            <person name="Cha I.-T."/>
        </authorList>
    </citation>
    <scope>NUCLEOTIDE SEQUENCE [LARGE SCALE GENOMIC DNA]</scope>
    <source>
        <strain evidence="1 2">NEU</strain>
    </source>
</reference>